<feature type="compositionally biased region" description="Basic and acidic residues" evidence="1">
    <location>
        <begin position="603"/>
        <end position="612"/>
    </location>
</feature>
<feature type="compositionally biased region" description="Basic and acidic residues" evidence="1">
    <location>
        <begin position="857"/>
        <end position="867"/>
    </location>
</feature>
<feature type="region of interest" description="Disordered" evidence="1">
    <location>
        <begin position="307"/>
        <end position="328"/>
    </location>
</feature>
<feature type="compositionally biased region" description="Basic and acidic residues" evidence="1">
    <location>
        <begin position="491"/>
        <end position="511"/>
    </location>
</feature>
<feature type="region of interest" description="Disordered" evidence="1">
    <location>
        <begin position="391"/>
        <end position="612"/>
    </location>
</feature>
<reference evidence="2" key="1">
    <citation type="submission" date="2021-02" db="EMBL/GenBank/DDBJ databases">
        <authorList>
            <person name="Dougan E. K."/>
            <person name="Rhodes N."/>
            <person name="Thang M."/>
            <person name="Chan C."/>
        </authorList>
    </citation>
    <scope>NUCLEOTIDE SEQUENCE</scope>
</reference>
<feature type="region of interest" description="Disordered" evidence="1">
    <location>
        <begin position="32"/>
        <end position="75"/>
    </location>
</feature>
<evidence type="ECO:0000313" key="3">
    <source>
        <dbReference type="Proteomes" id="UP000626109"/>
    </source>
</evidence>
<name>A0A813JH62_POLGL</name>
<dbReference type="Proteomes" id="UP000626109">
    <property type="component" value="Unassembled WGS sequence"/>
</dbReference>
<feature type="region of interest" description="Disordered" evidence="1">
    <location>
        <begin position="242"/>
        <end position="264"/>
    </location>
</feature>
<feature type="compositionally biased region" description="Basic residues" evidence="1">
    <location>
        <begin position="542"/>
        <end position="551"/>
    </location>
</feature>
<dbReference type="AlphaFoldDB" id="A0A813JH62"/>
<proteinExistence type="predicted"/>
<feature type="compositionally biased region" description="Basic and acidic residues" evidence="1">
    <location>
        <begin position="443"/>
        <end position="453"/>
    </location>
</feature>
<organism evidence="2 3">
    <name type="scientific">Polarella glacialis</name>
    <name type="common">Dinoflagellate</name>
    <dbReference type="NCBI Taxonomy" id="89957"/>
    <lineage>
        <taxon>Eukaryota</taxon>
        <taxon>Sar</taxon>
        <taxon>Alveolata</taxon>
        <taxon>Dinophyceae</taxon>
        <taxon>Suessiales</taxon>
        <taxon>Suessiaceae</taxon>
        <taxon>Polarella</taxon>
    </lineage>
</organism>
<comment type="caution">
    <text evidence="2">The sequence shown here is derived from an EMBL/GenBank/DDBJ whole genome shotgun (WGS) entry which is preliminary data.</text>
</comment>
<sequence length="1007" mass="106685">MAARRLISDVMSRSAWRSEWRRSSSENLHLQPDLQERRVLSPARARPGTVSPSSAPRVARFGLSETGKADSAGAESPGLLFQRMRSRGDLAPAGQLPRQTHSASPEQVANIKMAGGSASLEARRALLISKGTMGLQRTMEKLAEEQRTKHESEVVKRTSRSLVDVPGRLVADFQGNRSLSFAQGINLLKREGVFDVDEVQEEGHENRLWAQDGSQELVRAELQAWRDDNIQADGVSEAVLVPSESKGQISSSSSGSEVVPPPAPKRGVAHKMTIAAVLQGSASAWKRMSASGGAKPVPDVDTIMAGSKSKHATGSQRTLVTPEPGANEETSEAGELLAAPDWVDNWLSEGNRPDIVDILAPPGKAVHDSLIKMSETIAPSVAEALFANMKQSEDSDDMDQSGSWIGSESSGSPRPTQSISQHRGQMGPHQPYEIYDPRSGQMRSHDPESEPRHVSKTRPGKPKAEEYYAQTGLGRFMASGASHKKARRKNNSPEKGKRDEIPAYMDKRVNVEIDDSEGAEVTAGRSMTGDGEEAHQDDGRQKKERKTRFGRHGGQATKDLVDSPKGKGKIWTTRDRLLTYGPSSPRIAGDERALQTQEAPKQPPERDQSKDHVPVGFLANSLLHHFGNGAEAPQVGGHSLAASLNVSFRSGNGAEAPQVGGHSLAASLNASFRSGTGAEAPQAGHSLAASKPEPAGNPSGPARSGALASGNSDLMKGSFCGGQKIEGGQLRSGPSAAPFSSQDSTATVTTTMMASTWQVAGPAGSESRSPRAAVTLSPAPLPPIVDVRQHGPGDITAHKAAQLGQKVTLSASQIQAVRELSVSGEWGSATSRRTAAAISAMNDRLSSMPLAQEDLTRGLRTPRDPGQRKPFTARGPGAGGVETAMVLPGGAVLGSPGGWAQSLGSEVGEHSPVSVGNVLTTWPKEASRTTSTFGIAPPRSARDIMAATTGTSRKGSHERTGGGFSRSGALVLSPLKQTPRLGDKRPSGAQTWRGTSEEWRKRIRPGQ</sequence>
<feature type="compositionally biased region" description="Polar residues" evidence="1">
    <location>
        <begin position="413"/>
        <end position="423"/>
    </location>
</feature>
<evidence type="ECO:0000313" key="2">
    <source>
        <dbReference type="EMBL" id="CAE8678684.1"/>
    </source>
</evidence>
<protein>
    <submittedName>
        <fullName evidence="2">Uncharacterized protein</fullName>
    </submittedName>
</protein>
<feature type="compositionally biased region" description="Low complexity" evidence="1">
    <location>
        <begin position="242"/>
        <end position="258"/>
    </location>
</feature>
<feature type="region of interest" description="Disordered" evidence="1">
    <location>
        <begin position="948"/>
        <end position="1007"/>
    </location>
</feature>
<dbReference type="EMBL" id="CAJNNW010025702">
    <property type="protein sequence ID" value="CAE8678684.1"/>
    <property type="molecule type" value="Genomic_DNA"/>
</dbReference>
<feature type="region of interest" description="Disordered" evidence="1">
    <location>
        <begin position="675"/>
        <end position="746"/>
    </location>
</feature>
<evidence type="ECO:0000256" key="1">
    <source>
        <dbReference type="SAM" id="MobiDB-lite"/>
    </source>
</evidence>
<accession>A0A813JH62</accession>
<feature type="region of interest" description="Disordered" evidence="1">
    <location>
        <begin position="857"/>
        <end position="879"/>
    </location>
</feature>
<feature type="compositionally biased region" description="Low complexity" evidence="1">
    <location>
        <begin position="401"/>
        <end position="412"/>
    </location>
</feature>
<feature type="compositionally biased region" description="Basic and acidic residues" evidence="1">
    <location>
        <begin position="532"/>
        <end position="541"/>
    </location>
</feature>
<gene>
    <name evidence="2" type="ORF">PGLA2088_LOCUS20946</name>
</gene>